<protein>
    <recommendedName>
        <fullName evidence="3">Gamma-aminobutyrate transaminase POP2</fullName>
    </recommendedName>
</protein>
<evidence type="ECO:0000256" key="1">
    <source>
        <dbReference type="SAM" id="MobiDB-lite"/>
    </source>
</evidence>
<feature type="compositionally biased region" description="Polar residues" evidence="1">
    <location>
        <begin position="41"/>
        <end position="56"/>
    </location>
</feature>
<reference evidence="2" key="1">
    <citation type="submission" date="2023-03" db="UniProtKB">
        <authorList>
            <consortium name="EnsemblPlants"/>
        </authorList>
    </citation>
    <scope>IDENTIFICATION</scope>
</reference>
<evidence type="ECO:0008006" key="3">
    <source>
        <dbReference type="Google" id="ProtNLM"/>
    </source>
</evidence>
<sequence length="63" mass="7045">MFVFMSTTIMSYRCNNFMETDDIFHEFEDNLDNIAGGSSCVGDNTGSSSQQHATPTSRRRAQS</sequence>
<proteinExistence type="predicted"/>
<accession>A0A9I9EEM4</accession>
<dbReference type="Gramene" id="MELO3C032701.2.1">
    <property type="protein sequence ID" value="MELO3C032701.2.1"/>
    <property type="gene ID" value="MELO3C032701.2"/>
</dbReference>
<dbReference type="AlphaFoldDB" id="A0A9I9EEM4"/>
<dbReference type="EnsemblPlants" id="MELO3C032701.2.1">
    <property type="protein sequence ID" value="MELO3C032701.2.1"/>
    <property type="gene ID" value="MELO3C032701.2"/>
</dbReference>
<feature type="region of interest" description="Disordered" evidence="1">
    <location>
        <begin position="38"/>
        <end position="63"/>
    </location>
</feature>
<organism evidence="2">
    <name type="scientific">Cucumis melo</name>
    <name type="common">Muskmelon</name>
    <dbReference type="NCBI Taxonomy" id="3656"/>
    <lineage>
        <taxon>Eukaryota</taxon>
        <taxon>Viridiplantae</taxon>
        <taxon>Streptophyta</taxon>
        <taxon>Embryophyta</taxon>
        <taxon>Tracheophyta</taxon>
        <taxon>Spermatophyta</taxon>
        <taxon>Magnoliopsida</taxon>
        <taxon>eudicotyledons</taxon>
        <taxon>Gunneridae</taxon>
        <taxon>Pentapetalae</taxon>
        <taxon>rosids</taxon>
        <taxon>fabids</taxon>
        <taxon>Cucurbitales</taxon>
        <taxon>Cucurbitaceae</taxon>
        <taxon>Benincaseae</taxon>
        <taxon>Cucumis</taxon>
    </lineage>
</organism>
<evidence type="ECO:0000313" key="2">
    <source>
        <dbReference type="EnsemblPlants" id="MELO3C032701.2.1"/>
    </source>
</evidence>
<name>A0A9I9EEM4_CUCME</name>